<dbReference type="Proteomes" id="UP001373714">
    <property type="component" value="Unassembled WGS sequence"/>
</dbReference>
<feature type="domain" description="BTB" evidence="2">
    <location>
        <begin position="371"/>
        <end position="444"/>
    </location>
</feature>
<proteinExistence type="predicted"/>
<name>A0AAV9U766_9PEZI</name>
<feature type="region of interest" description="Disordered" evidence="1">
    <location>
        <begin position="584"/>
        <end position="635"/>
    </location>
</feature>
<feature type="compositionally biased region" description="Basic and acidic residues" evidence="1">
    <location>
        <begin position="160"/>
        <end position="231"/>
    </location>
</feature>
<feature type="compositionally biased region" description="Basic residues" evidence="1">
    <location>
        <begin position="598"/>
        <end position="607"/>
    </location>
</feature>
<protein>
    <recommendedName>
        <fullName evidence="2">BTB domain-containing protein</fullName>
    </recommendedName>
</protein>
<keyword evidence="4" id="KW-1185">Reference proteome</keyword>
<dbReference type="PROSITE" id="PS50097">
    <property type="entry name" value="BTB"/>
    <property type="match status" value="1"/>
</dbReference>
<feature type="compositionally biased region" description="Basic and acidic residues" evidence="1">
    <location>
        <begin position="253"/>
        <end position="277"/>
    </location>
</feature>
<feature type="compositionally biased region" description="Pro residues" evidence="1">
    <location>
        <begin position="25"/>
        <end position="49"/>
    </location>
</feature>
<evidence type="ECO:0000256" key="1">
    <source>
        <dbReference type="SAM" id="MobiDB-lite"/>
    </source>
</evidence>
<evidence type="ECO:0000313" key="4">
    <source>
        <dbReference type="Proteomes" id="UP001373714"/>
    </source>
</evidence>
<organism evidence="3 4">
    <name type="scientific">Orbilia blumenaviensis</name>
    <dbReference type="NCBI Taxonomy" id="1796055"/>
    <lineage>
        <taxon>Eukaryota</taxon>
        <taxon>Fungi</taxon>
        <taxon>Dikarya</taxon>
        <taxon>Ascomycota</taxon>
        <taxon>Pezizomycotina</taxon>
        <taxon>Orbiliomycetes</taxon>
        <taxon>Orbiliales</taxon>
        <taxon>Orbiliaceae</taxon>
        <taxon>Orbilia</taxon>
    </lineage>
</organism>
<dbReference type="SMART" id="SM00225">
    <property type="entry name" value="BTB"/>
    <property type="match status" value="1"/>
</dbReference>
<sequence length="635" mass="71689">MVWSGSEESIGPPRGGIPKKKQETSPPPPPAEPPAKSPPKPIPSPPSNRPPSNYDSYSTRHHSEPLEEEDEEYEEEEYWEEDEWYSEHPDREHWDEDAHQSAPLEDDLCWDEDATPAVPPPEEEDLYWAPKTAPKQEHQSAPKDNPKPAPRQDPNPAPKDIPKKEDKPIPRQEPKPILKREYKPAAKQDPKAVPKQDPKPVPRIDHPKPAPRQDPKPAPKQDPKPAPRSEPKQFFIREPTRTVRPEYTSAPRPDYKKPSGQEPKPAFKPDHKPDPKPAPKPAPKPWPPNLAFDISPSGSESDSMPRGAQNPARDRASEPSELPADPPKLKPSLKIQTDMHPPRPPPPPPAPHRPGPDTEKLINLLRTGNFADVTVIVGEGDERRTYQLHRNIICTKSEYFRGACGNLGTETARSSYAVLIRDLLPPIFDIVIAWVYGEDIVLEHHQPLILALYRAADFLKINTLKIKIAKQVSRMLKHKRKHGASIHFEPFEVVRGLFQYANPEADFISLRQCTDEIALDSNIPARMISADMPVSEKPTDWTAKFWMSLAVSYQKALHAIVCSECRASISTRTQTGLDRKCCHCDSDGEVSPGTTRPPRSHRTRRRPPVPPPAPSPPRERPDHQTKGRTDRRSRR</sequence>
<accession>A0AAV9U766</accession>
<dbReference type="Gene3D" id="3.30.710.10">
    <property type="entry name" value="Potassium Channel Kv1.1, Chain A"/>
    <property type="match status" value="1"/>
</dbReference>
<gene>
    <name evidence="3" type="ORF">TWF730_003634</name>
</gene>
<feature type="region of interest" description="Disordered" evidence="1">
    <location>
        <begin position="1"/>
        <end position="360"/>
    </location>
</feature>
<feature type="compositionally biased region" description="Basic and acidic residues" evidence="1">
    <location>
        <begin position="85"/>
        <end position="99"/>
    </location>
</feature>
<feature type="compositionally biased region" description="Basic and acidic residues" evidence="1">
    <location>
        <begin position="617"/>
        <end position="635"/>
    </location>
</feature>
<feature type="compositionally biased region" description="Acidic residues" evidence="1">
    <location>
        <begin position="104"/>
        <end position="114"/>
    </location>
</feature>
<dbReference type="InterPro" id="IPR000210">
    <property type="entry name" value="BTB/POZ_dom"/>
</dbReference>
<dbReference type="InterPro" id="IPR011333">
    <property type="entry name" value="SKP1/BTB/POZ_sf"/>
</dbReference>
<dbReference type="Pfam" id="PF00651">
    <property type="entry name" value="BTB"/>
    <property type="match status" value="1"/>
</dbReference>
<evidence type="ECO:0000313" key="3">
    <source>
        <dbReference type="EMBL" id="KAK6334420.1"/>
    </source>
</evidence>
<feature type="compositionally biased region" description="Pro residues" evidence="1">
    <location>
        <begin position="278"/>
        <end position="288"/>
    </location>
</feature>
<dbReference type="SUPFAM" id="SSF54695">
    <property type="entry name" value="POZ domain"/>
    <property type="match status" value="1"/>
</dbReference>
<feature type="compositionally biased region" description="Acidic residues" evidence="1">
    <location>
        <begin position="66"/>
        <end position="84"/>
    </location>
</feature>
<dbReference type="EMBL" id="JAVHNS010000015">
    <property type="protein sequence ID" value="KAK6334420.1"/>
    <property type="molecule type" value="Genomic_DNA"/>
</dbReference>
<evidence type="ECO:0000259" key="2">
    <source>
        <dbReference type="PROSITE" id="PS50097"/>
    </source>
</evidence>
<feature type="compositionally biased region" description="Basic and acidic residues" evidence="1">
    <location>
        <begin position="134"/>
        <end position="146"/>
    </location>
</feature>
<reference evidence="3 4" key="1">
    <citation type="submission" date="2019-10" db="EMBL/GenBank/DDBJ databases">
        <authorList>
            <person name="Palmer J.M."/>
        </authorList>
    </citation>
    <scope>NUCLEOTIDE SEQUENCE [LARGE SCALE GENOMIC DNA]</scope>
    <source>
        <strain evidence="3 4">TWF730</strain>
    </source>
</reference>
<comment type="caution">
    <text evidence="3">The sequence shown here is derived from an EMBL/GenBank/DDBJ whole genome shotgun (WGS) entry which is preliminary data.</text>
</comment>
<dbReference type="CDD" id="cd18186">
    <property type="entry name" value="BTB_POZ_ZBTB_KLHL-like"/>
    <property type="match status" value="1"/>
</dbReference>
<dbReference type="AlphaFoldDB" id="A0AAV9U766"/>
<feature type="compositionally biased region" description="Pro residues" evidence="1">
    <location>
        <begin position="342"/>
        <end position="353"/>
    </location>
</feature>
<feature type="compositionally biased region" description="Pro residues" evidence="1">
    <location>
        <begin position="147"/>
        <end position="159"/>
    </location>
</feature>